<dbReference type="InterPro" id="IPR001810">
    <property type="entry name" value="F-box_dom"/>
</dbReference>
<evidence type="ECO:0000256" key="1">
    <source>
        <dbReference type="ARBA" id="ARBA00022786"/>
    </source>
</evidence>
<reference evidence="4" key="1">
    <citation type="submission" date="2003-08" db="EMBL/GenBank/DDBJ databases">
        <authorList>
            <person name="Birren B."/>
            <person name="Nusbaum C."/>
            <person name="Abebe A."/>
            <person name="Abouelleil A."/>
            <person name="Adekoya E."/>
            <person name="Ait-zahra M."/>
            <person name="Allen N."/>
            <person name="Allen T."/>
            <person name="An P."/>
            <person name="Anderson M."/>
            <person name="Anderson S."/>
            <person name="Arachchi H."/>
            <person name="Armbruster J."/>
            <person name="Bachantsang P."/>
            <person name="Baldwin J."/>
            <person name="Barry A."/>
            <person name="Bayul T."/>
            <person name="Blitshsteyn B."/>
            <person name="Bloom T."/>
            <person name="Blye J."/>
            <person name="Boguslavskiy L."/>
            <person name="Borowsky M."/>
            <person name="Boukhgalter B."/>
            <person name="Brunache A."/>
            <person name="Butler J."/>
            <person name="Calixte N."/>
            <person name="Calvo S."/>
            <person name="Camarata J."/>
            <person name="Campo K."/>
            <person name="Chang J."/>
            <person name="Cheshatsang Y."/>
            <person name="Citroen M."/>
            <person name="Collymore A."/>
            <person name="Considine T."/>
            <person name="Cook A."/>
            <person name="Cooke P."/>
            <person name="Corum B."/>
            <person name="Cuomo C."/>
            <person name="David R."/>
            <person name="Dawoe T."/>
            <person name="Degray S."/>
            <person name="Dodge S."/>
            <person name="Dooley K."/>
            <person name="Dorje P."/>
            <person name="Dorjee K."/>
            <person name="Dorris L."/>
            <person name="Duffey N."/>
            <person name="Dupes A."/>
            <person name="Elkins T."/>
            <person name="Engels R."/>
            <person name="Erickson J."/>
            <person name="Farina A."/>
            <person name="Faro S."/>
            <person name="Ferreira P."/>
            <person name="Fischer H."/>
            <person name="Fitzgerald M."/>
            <person name="Foley K."/>
            <person name="Gage D."/>
            <person name="Galagan J."/>
            <person name="Gearin G."/>
            <person name="Gnerre S."/>
            <person name="Gnirke A."/>
            <person name="Goyette A."/>
            <person name="Graham J."/>
            <person name="Grandbois E."/>
            <person name="Gyaltsen K."/>
            <person name="Hafez N."/>
            <person name="Hagopian D."/>
            <person name="Hagos B."/>
            <person name="Hall J."/>
            <person name="Hatcher B."/>
            <person name="Heller A."/>
            <person name="Higgins H."/>
            <person name="Honan T."/>
            <person name="Horn A."/>
            <person name="Houde N."/>
            <person name="Hughes L."/>
            <person name="Hulme W."/>
            <person name="Husby E."/>
            <person name="Iliev I."/>
            <person name="Jaffe D."/>
            <person name="Jones C."/>
            <person name="Kamal M."/>
            <person name="Kamat A."/>
            <person name="Kamvysselis M."/>
            <person name="Karlsson E."/>
            <person name="Kells C."/>
            <person name="Kieu A."/>
            <person name="Kisner P."/>
            <person name="Kodira C."/>
            <person name="Kulbokas E."/>
            <person name="Labutti K."/>
            <person name="Lama D."/>
            <person name="Landers T."/>
            <person name="Leger J."/>
            <person name="Levine S."/>
            <person name="Lewis D."/>
            <person name="Lewis T."/>
            <person name="Lindblad-toh K."/>
            <person name="Liu X."/>
            <person name="Lokyitsang T."/>
            <person name="Lokyitsang Y."/>
            <person name="Lucien O."/>
            <person name="Lui A."/>
            <person name="Ma L.J."/>
            <person name="Mabbitt R."/>
            <person name="Macdonald J."/>
            <person name="Maclean C."/>
            <person name="Major J."/>
            <person name="Manning J."/>
            <person name="Marabella R."/>
            <person name="Maru K."/>
            <person name="Matthews C."/>
            <person name="Mauceli E."/>
            <person name="Mccarthy M."/>
            <person name="Mcdonough S."/>
            <person name="Mcghee T."/>
            <person name="Meldrim J."/>
            <person name="Meneus L."/>
            <person name="Mesirov J."/>
            <person name="Mihalev A."/>
            <person name="Mihova T."/>
            <person name="Mikkelsen T."/>
            <person name="Mlenga V."/>
            <person name="Moru K."/>
            <person name="Mozes J."/>
            <person name="Mulrain L."/>
            <person name="Munson G."/>
            <person name="Naylor J."/>
            <person name="Newes C."/>
            <person name="Nguyen C."/>
            <person name="Nguyen N."/>
            <person name="Nguyen T."/>
            <person name="Nicol R."/>
            <person name="Nielsen C."/>
            <person name="Nizzari M."/>
            <person name="Norbu C."/>
            <person name="Norbu N."/>
            <person name="O'donnell P."/>
            <person name="Okoawo O."/>
            <person name="O'leary S."/>
            <person name="Omotosho B."/>
            <person name="O'neill K."/>
            <person name="Osman S."/>
            <person name="Parker S."/>
            <person name="Perrin D."/>
            <person name="Phunkhang P."/>
            <person name="Piqani B."/>
            <person name="Purcell S."/>
            <person name="Rachupka T."/>
            <person name="Ramasamy U."/>
            <person name="Rameau R."/>
            <person name="Ray V."/>
            <person name="Raymond C."/>
            <person name="Retta R."/>
            <person name="Richardson S."/>
            <person name="Rise C."/>
            <person name="Rodriguez J."/>
            <person name="Rogers J."/>
            <person name="Rogov P."/>
            <person name="Rutman M."/>
            <person name="Schupbach R."/>
            <person name="Seaman C."/>
            <person name="Settipalli S."/>
            <person name="Sharpe T."/>
            <person name="Sheridan J."/>
            <person name="Sherpa N."/>
            <person name="Shi J."/>
            <person name="Smirnov S."/>
            <person name="Smith C."/>
            <person name="Sougnez C."/>
            <person name="Spencer B."/>
            <person name="Stalker J."/>
            <person name="Stange-thomann N."/>
            <person name="Stavropoulos S."/>
            <person name="Stetson K."/>
            <person name="Stone C."/>
            <person name="Stone S."/>
            <person name="Stubbs M."/>
            <person name="Talamas J."/>
            <person name="Tchuinga P."/>
            <person name="Tenzing P."/>
            <person name="Tesfaye S."/>
            <person name="Theodore J."/>
            <person name="Thoulutsang Y."/>
            <person name="Topham K."/>
            <person name="Towey S."/>
            <person name="Tsamla T."/>
            <person name="Tsomo N."/>
            <person name="Vallee D."/>
            <person name="Vassiliev H."/>
            <person name="Venkataraman V."/>
            <person name="Vinson J."/>
            <person name="Vo A."/>
            <person name="Wade C."/>
            <person name="Wang S."/>
            <person name="Wangchuk T."/>
            <person name="Wangdi T."/>
            <person name="Whittaker C."/>
            <person name="Wilkinson J."/>
            <person name="Wu Y."/>
            <person name="Wyman D."/>
            <person name="Yadav S."/>
            <person name="Yang S."/>
            <person name="Yang X."/>
            <person name="Yeager S."/>
            <person name="Yee E."/>
            <person name="Young G."/>
            <person name="Zainoun J."/>
            <person name="Zembeck L."/>
            <person name="Zimmer A."/>
            <person name="Zody M."/>
            <person name="Lander E."/>
        </authorList>
    </citation>
    <scope>NUCLEOTIDE SEQUENCE [LARGE SCALE GENOMIC DNA]</scope>
</reference>
<dbReference type="SMART" id="SM00256">
    <property type="entry name" value="FBOX"/>
    <property type="match status" value="1"/>
</dbReference>
<evidence type="ECO:0000313" key="3">
    <source>
        <dbReference type="Ensembl" id="ENSCSAVP00000003058.1"/>
    </source>
</evidence>
<dbReference type="Gene3D" id="3.80.10.10">
    <property type="entry name" value="Ribonuclease Inhibitor"/>
    <property type="match status" value="1"/>
</dbReference>
<reference evidence="3" key="2">
    <citation type="submission" date="2025-08" db="UniProtKB">
        <authorList>
            <consortium name="Ensembl"/>
        </authorList>
    </citation>
    <scope>IDENTIFICATION</scope>
</reference>
<name>H2YCL0_CIOSA</name>
<feature type="domain" description="F-box" evidence="2">
    <location>
        <begin position="132"/>
        <end position="178"/>
    </location>
</feature>
<dbReference type="PANTHER" id="PTHR38926:SF72">
    <property type="entry name" value="IM:7136021-RELATED"/>
    <property type="match status" value="1"/>
</dbReference>
<dbReference type="InterPro" id="IPR032675">
    <property type="entry name" value="LRR_dom_sf"/>
</dbReference>
<dbReference type="eggNOG" id="KOG2120">
    <property type="taxonomic scope" value="Eukaryota"/>
</dbReference>
<reference evidence="3" key="3">
    <citation type="submission" date="2025-09" db="UniProtKB">
        <authorList>
            <consortium name="Ensembl"/>
        </authorList>
    </citation>
    <scope>IDENTIFICATION</scope>
</reference>
<organism evidence="3 4">
    <name type="scientific">Ciona savignyi</name>
    <name type="common">Pacific transparent sea squirt</name>
    <dbReference type="NCBI Taxonomy" id="51511"/>
    <lineage>
        <taxon>Eukaryota</taxon>
        <taxon>Metazoa</taxon>
        <taxon>Chordata</taxon>
        <taxon>Tunicata</taxon>
        <taxon>Ascidiacea</taxon>
        <taxon>Phlebobranchia</taxon>
        <taxon>Cionidae</taxon>
        <taxon>Ciona</taxon>
    </lineage>
</organism>
<dbReference type="FunFam" id="3.80.10.10:FF:001010">
    <property type="entry name" value="S-phase kinase-associated protein 2"/>
    <property type="match status" value="1"/>
</dbReference>
<dbReference type="Proteomes" id="UP000007875">
    <property type="component" value="Unassembled WGS sequence"/>
</dbReference>
<dbReference type="GeneTree" id="ENSGT00940000170345"/>
<dbReference type="AlphaFoldDB" id="H2YCL0"/>
<dbReference type="SUPFAM" id="SSF81383">
    <property type="entry name" value="F-box domain"/>
    <property type="match status" value="1"/>
</dbReference>
<keyword evidence="1" id="KW-0833">Ubl conjugation pathway</keyword>
<dbReference type="InterPro" id="IPR036047">
    <property type="entry name" value="F-box-like_dom_sf"/>
</dbReference>
<dbReference type="FunCoup" id="H2YCL0">
    <property type="interactions" value="385"/>
</dbReference>
<dbReference type="PANTHER" id="PTHR38926">
    <property type="entry name" value="F-BOX DOMAIN CONTAINING PROTEIN, EXPRESSED"/>
    <property type="match status" value="1"/>
</dbReference>
<dbReference type="HOGENOM" id="CLU_032515_3_0_1"/>
<dbReference type="SMART" id="SM00367">
    <property type="entry name" value="LRR_CC"/>
    <property type="match status" value="3"/>
</dbReference>
<dbReference type="OMA" id="CDFTADH"/>
<protein>
    <recommendedName>
        <fullName evidence="2">F-box domain-containing protein</fullName>
    </recommendedName>
</protein>
<dbReference type="STRING" id="51511.ENSCSAVP00000003058"/>
<dbReference type="Ensembl" id="ENSCSAVT00000003104.1">
    <property type="protein sequence ID" value="ENSCSAVP00000003058.1"/>
    <property type="gene ID" value="ENSCSAVG00000001814.1"/>
</dbReference>
<evidence type="ECO:0000313" key="4">
    <source>
        <dbReference type="Proteomes" id="UP000007875"/>
    </source>
</evidence>
<evidence type="ECO:0000259" key="2">
    <source>
        <dbReference type="PROSITE" id="PS50181"/>
    </source>
</evidence>
<dbReference type="Pfam" id="PF12937">
    <property type="entry name" value="F-box-like"/>
    <property type="match status" value="1"/>
</dbReference>
<dbReference type="PROSITE" id="PS50181">
    <property type="entry name" value="FBOX"/>
    <property type="match status" value="1"/>
</dbReference>
<accession>H2YCL0</accession>
<dbReference type="InterPro" id="IPR006553">
    <property type="entry name" value="Leu-rich_rpt_Cys-con_subtyp"/>
</dbReference>
<sequence length="467" mass="52995">MDDKFIMVKHKPSKTKIHWVMDKDEEQELFNDLGIIGEIHSPEQEKSNVLNLKNQNPQIPNTPLQSTPYNIHPPSVVKIGFPKESHRPVNAQRKRSLLRASDKLRNPKIGRMSEILNTSWCSSTSDSSKIENCLINQLPDEIFLKIFKFCNSEMKVVCSRVCWRWYKIAKDECLWKQVSLAKKTISLVELQNLLQRGVQAICLNSSEIVQHQAVPDNGPQASPFSLVYYYSVHSIDFTNANISTNSLCIILMRCNRLNNLSLEGLTISHNVLSSLQSCSLLQRLNLCLCKGLTENGIVSLLEHCKHLRHLNLAWTNLCKSDPTQIISSLPRNLRRLNFSGFLNTLSDDHVMGIVDRCPDLQEIDVSDSNKTTETSITHILKLEKSLDSVNLSRCYAISPNFYLHFSKLKQLKHLDVFGVFDDVSTGVLAAVLPNVRVCLRPFSAIARPSPSSLYGTRRRTIWGYLVV</sequence>
<proteinExistence type="predicted"/>
<dbReference type="InParanoid" id="H2YCL0"/>
<dbReference type="SUPFAM" id="SSF52047">
    <property type="entry name" value="RNI-like"/>
    <property type="match status" value="1"/>
</dbReference>
<keyword evidence="4" id="KW-1185">Reference proteome</keyword>